<dbReference type="AlphaFoldDB" id="A0A6A4F418"/>
<dbReference type="PANTHER" id="PTHR31585">
    <property type="entry name" value="FOLATE-BIOPTERIN TRANSPORTER 1, CHLOROPLASTIC"/>
    <property type="match status" value="1"/>
</dbReference>
<dbReference type="Proteomes" id="UP000429607">
    <property type="component" value="Unassembled WGS sequence"/>
</dbReference>
<feature type="transmembrane region" description="Helical" evidence="7">
    <location>
        <begin position="521"/>
        <end position="541"/>
    </location>
</feature>
<evidence type="ECO:0000256" key="7">
    <source>
        <dbReference type="SAM" id="Phobius"/>
    </source>
</evidence>
<evidence type="ECO:0000256" key="6">
    <source>
        <dbReference type="ARBA" id="ARBA00023136"/>
    </source>
</evidence>
<feature type="transmembrane region" description="Helical" evidence="7">
    <location>
        <begin position="336"/>
        <end position="358"/>
    </location>
</feature>
<keyword evidence="4 7" id="KW-0812">Transmembrane</keyword>
<dbReference type="EMBL" id="QXFV01000620">
    <property type="protein sequence ID" value="KAE9032628.1"/>
    <property type="molecule type" value="Genomic_DNA"/>
</dbReference>
<feature type="transmembrane region" description="Helical" evidence="7">
    <location>
        <begin position="481"/>
        <end position="500"/>
    </location>
</feature>
<comment type="caution">
    <text evidence="9">The sequence shown here is derived from an EMBL/GenBank/DDBJ whole genome shotgun (WGS) entry which is preliminary data.</text>
</comment>
<sequence length="724" mass="80323">MGASDEQQQLVLDDEVKYGAVASDAQLSPTKTEDADLEDEVLRDGPPPRLLSPEVLALLTQYAGIGFINGVLPAVIYPVLQGYLNAEGTIVVSATVLVQLPWSYKMFLGVLSDCFPIAGLRRRPYMLLGWLMCCCMLFMIASFPEAAPYYGDPTMHSISPDQWTEAQRQSINPDAPDAAGKYVIPMMLASFGYLLVEVPADAVVIEYAQREPVNTRGRIQSWIHSVRMGFNALGALVVAVAFNGIEYGGSFDFSLTFPEMMFILGCICLPLGPAAWFLIYEDEVPTPKFNAYMSRFWGILQKRAVYQVAAYKFFSGVFNSFNIVSSSNIKLYWVHATPFNASIMAIVGTFVYAGTLAVMAQRGLHWNWHIAIAATVIFGVVTDGLMTTLVTWDVIRSQWFWLGVPVIGDIPHAMRFIVNNYVVVELIEKGSEGALFGLLTTANHVSSPFGRTLAKFINARFHVWKDDILADTYETRRDVTITIWICYGMKMVSLLLLPLLPNQRAATQALRRQGGVSKRMGMWMVGILIFALAWLTMVNILSMNPATKCWKITGGCTEVASYHRVGPLCGKCTQVLCSLRQKKSISEKLSSPGDSCLELANEDMDNMENVAAMIVDSTIEDFERLRLNDNGLTDKRWKPLKRKAGVMLYEDRSMRESLKRESSLSDAPSRIHPLMAVGTTRGELNELMRAAEPDPRGDAGQVGVYRGLPHGLRRAGVHHLADAE</sequence>
<feature type="transmembrane region" description="Helical" evidence="7">
    <location>
        <begin position="83"/>
        <end position="104"/>
    </location>
</feature>
<evidence type="ECO:0000256" key="1">
    <source>
        <dbReference type="ARBA" id="ARBA00004141"/>
    </source>
</evidence>
<keyword evidence="3" id="KW-0813">Transport</keyword>
<protein>
    <submittedName>
        <fullName evidence="9">Uncharacterized protein</fullName>
    </submittedName>
</protein>
<dbReference type="EMBL" id="QXFT01000624">
    <property type="protein sequence ID" value="KAE9339322.1"/>
    <property type="molecule type" value="Genomic_DNA"/>
</dbReference>
<reference evidence="9 11" key="1">
    <citation type="submission" date="2018-08" db="EMBL/GenBank/DDBJ databases">
        <title>Genomic investigation of the strawberry pathogen Phytophthora fragariae indicates pathogenicity is determined by transcriptional variation in three key races.</title>
        <authorList>
            <person name="Adams T.M."/>
            <person name="Armitage A.D."/>
            <person name="Sobczyk M.K."/>
            <person name="Bates H.J."/>
            <person name="Dunwell J.M."/>
            <person name="Nellist C.F."/>
            <person name="Harrison R.J."/>
        </authorList>
    </citation>
    <scope>NUCLEOTIDE SEQUENCE [LARGE SCALE GENOMIC DNA]</scope>
    <source>
        <strain evidence="8 10">SCRP249</strain>
        <strain evidence="9 11">SCRP333</strain>
    </source>
</reference>
<evidence type="ECO:0000313" key="11">
    <source>
        <dbReference type="Proteomes" id="UP000434957"/>
    </source>
</evidence>
<feature type="transmembrane region" description="Helical" evidence="7">
    <location>
        <begin position="55"/>
        <end position="77"/>
    </location>
</feature>
<proteinExistence type="inferred from homology"/>
<dbReference type="Pfam" id="PF03092">
    <property type="entry name" value="BT1"/>
    <property type="match status" value="2"/>
</dbReference>
<feature type="transmembrane region" description="Helical" evidence="7">
    <location>
        <begin position="370"/>
        <end position="392"/>
    </location>
</feature>
<dbReference type="SUPFAM" id="SSF103473">
    <property type="entry name" value="MFS general substrate transporter"/>
    <property type="match status" value="1"/>
</dbReference>
<name>A0A6A4F418_9STRA</name>
<dbReference type="InterPro" id="IPR036259">
    <property type="entry name" value="MFS_trans_sf"/>
</dbReference>
<keyword evidence="6 7" id="KW-0472">Membrane</keyword>
<evidence type="ECO:0000313" key="9">
    <source>
        <dbReference type="EMBL" id="KAE9339322.1"/>
    </source>
</evidence>
<evidence type="ECO:0000256" key="2">
    <source>
        <dbReference type="ARBA" id="ARBA00007015"/>
    </source>
</evidence>
<accession>A0A6A4F418</accession>
<evidence type="ECO:0000313" key="8">
    <source>
        <dbReference type="EMBL" id="KAE9032628.1"/>
    </source>
</evidence>
<keyword evidence="5 7" id="KW-1133">Transmembrane helix</keyword>
<feature type="transmembrane region" description="Helical" evidence="7">
    <location>
        <begin position="229"/>
        <end position="248"/>
    </location>
</feature>
<gene>
    <name evidence="8" type="ORF">PR001_g10526</name>
    <name evidence="9" type="ORF">PR003_g11071</name>
</gene>
<feature type="transmembrane region" description="Helical" evidence="7">
    <location>
        <begin position="125"/>
        <end position="143"/>
    </location>
</feature>
<comment type="subcellular location">
    <subcellularLocation>
        <location evidence="1">Membrane</location>
        <topology evidence="1">Multi-pass membrane protein</topology>
    </subcellularLocation>
</comment>
<evidence type="ECO:0000313" key="10">
    <source>
        <dbReference type="Proteomes" id="UP000429607"/>
    </source>
</evidence>
<dbReference type="GO" id="GO:0016020">
    <property type="term" value="C:membrane"/>
    <property type="evidence" value="ECO:0007669"/>
    <property type="project" value="UniProtKB-SubCell"/>
</dbReference>
<feature type="transmembrane region" description="Helical" evidence="7">
    <location>
        <begin position="260"/>
        <end position="280"/>
    </location>
</feature>
<evidence type="ECO:0000256" key="3">
    <source>
        <dbReference type="ARBA" id="ARBA00022448"/>
    </source>
</evidence>
<organism evidence="9 11">
    <name type="scientific">Phytophthora rubi</name>
    <dbReference type="NCBI Taxonomy" id="129364"/>
    <lineage>
        <taxon>Eukaryota</taxon>
        <taxon>Sar</taxon>
        <taxon>Stramenopiles</taxon>
        <taxon>Oomycota</taxon>
        <taxon>Peronosporomycetes</taxon>
        <taxon>Peronosporales</taxon>
        <taxon>Peronosporaceae</taxon>
        <taxon>Phytophthora</taxon>
    </lineage>
</organism>
<evidence type="ECO:0000256" key="4">
    <source>
        <dbReference type="ARBA" id="ARBA00022692"/>
    </source>
</evidence>
<keyword evidence="11" id="KW-1185">Reference proteome</keyword>
<comment type="similarity">
    <text evidence="2">Belongs to the major facilitator superfamily. Folate-biopterin transporter (TC 2.A.71) family.</text>
</comment>
<evidence type="ECO:0000256" key="5">
    <source>
        <dbReference type="ARBA" id="ARBA00022989"/>
    </source>
</evidence>
<dbReference type="Proteomes" id="UP000434957">
    <property type="component" value="Unassembled WGS sequence"/>
</dbReference>
<feature type="transmembrane region" description="Helical" evidence="7">
    <location>
        <begin position="182"/>
        <end position="208"/>
    </location>
</feature>
<dbReference type="InterPro" id="IPR039309">
    <property type="entry name" value="BT1"/>
</dbReference>
<dbReference type="PANTHER" id="PTHR31585:SF5">
    <property type="entry name" value="RNA-BINDING S4 DOMAIN-CONTAINING PROTEIN"/>
    <property type="match status" value="1"/>
</dbReference>